<feature type="signal peptide" evidence="1">
    <location>
        <begin position="1"/>
        <end position="21"/>
    </location>
</feature>
<evidence type="ECO:0000313" key="2">
    <source>
        <dbReference type="EMBL" id="STX52026.1"/>
    </source>
</evidence>
<dbReference type="AlphaFoldDB" id="A0A378JL13"/>
<organism evidence="2 3">
    <name type="scientific">Legionella busanensis</name>
    <dbReference type="NCBI Taxonomy" id="190655"/>
    <lineage>
        <taxon>Bacteria</taxon>
        <taxon>Pseudomonadati</taxon>
        <taxon>Pseudomonadota</taxon>
        <taxon>Gammaproteobacteria</taxon>
        <taxon>Legionellales</taxon>
        <taxon>Legionellaceae</taxon>
        <taxon>Legionella</taxon>
    </lineage>
</organism>
<dbReference type="RefSeq" id="WP_115331617.1">
    <property type="nucleotide sequence ID" value="NZ_CAAAHP010000002.1"/>
</dbReference>
<keyword evidence="3" id="KW-1185">Reference proteome</keyword>
<feature type="chain" id="PRO_5016779858" evidence="1">
    <location>
        <begin position="22"/>
        <end position="78"/>
    </location>
</feature>
<reference evidence="2 3" key="1">
    <citation type="submission" date="2018-06" db="EMBL/GenBank/DDBJ databases">
        <authorList>
            <consortium name="Pathogen Informatics"/>
            <person name="Doyle S."/>
        </authorList>
    </citation>
    <scope>NUCLEOTIDE SEQUENCE [LARGE SCALE GENOMIC DNA]</scope>
    <source>
        <strain evidence="2 3">NCTC13316</strain>
    </source>
</reference>
<dbReference type="Proteomes" id="UP000254794">
    <property type="component" value="Unassembled WGS sequence"/>
</dbReference>
<protein>
    <submittedName>
        <fullName evidence="2">Uncharacterized protein</fullName>
    </submittedName>
</protein>
<name>A0A378JL13_9GAMM</name>
<evidence type="ECO:0000256" key="1">
    <source>
        <dbReference type="SAM" id="SignalP"/>
    </source>
</evidence>
<accession>A0A378JL13</accession>
<keyword evidence="1" id="KW-0732">Signal</keyword>
<gene>
    <name evidence="2" type="ORF">NCTC13316_02130</name>
</gene>
<evidence type="ECO:0000313" key="3">
    <source>
        <dbReference type="Proteomes" id="UP000254794"/>
    </source>
</evidence>
<dbReference type="OrthoDB" id="5648993at2"/>
<sequence length="78" mass="8957">MNHLWKIICSFMIWFSVAAYADDEPTVVEDTQDFNMDMCIQNNKNECVNANCLTSTDIECIPKCEAKAQDKCKEQSLE</sequence>
<dbReference type="EMBL" id="UGOD01000001">
    <property type="protein sequence ID" value="STX52026.1"/>
    <property type="molecule type" value="Genomic_DNA"/>
</dbReference>
<proteinExistence type="predicted"/>